<dbReference type="AlphaFoldDB" id="A0A1D1UYF5"/>
<protein>
    <submittedName>
        <fullName evidence="1">Uncharacterized protein</fullName>
    </submittedName>
</protein>
<dbReference type="EMBL" id="BDGG01000002">
    <property type="protein sequence ID" value="GAU93425.1"/>
    <property type="molecule type" value="Genomic_DNA"/>
</dbReference>
<dbReference type="Proteomes" id="UP000186922">
    <property type="component" value="Unassembled WGS sequence"/>
</dbReference>
<gene>
    <name evidence="1" type="primary">RvY_05368-1</name>
    <name evidence="1" type="synonym">RvY_05368.1</name>
    <name evidence="1" type="ORF">RvY_05368</name>
</gene>
<proteinExistence type="predicted"/>
<comment type="caution">
    <text evidence="1">The sequence shown here is derived from an EMBL/GenBank/DDBJ whole genome shotgun (WGS) entry which is preliminary data.</text>
</comment>
<evidence type="ECO:0000313" key="2">
    <source>
        <dbReference type="Proteomes" id="UP000186922"/>
    </source>
</evidence>
<sequence>MAVQSSKEREHDLVKAKMPHMTVKAGGSTGAQNAQGFRTRVKQTHNKFGDACDQSQ</sequence>
<name>A0A1D1UYF5_RAMVA</name>
<keyword evidence="2" id="KW-1185">Reference proteome</keyword>
<reference evidence="1 2" key="1">
    <citation type="journal article" date="2016" name="Nat. Commun.">
        <title>Extremotolerant tardigrade genome and improved radiotolerance of human cultured cells by tardigrade-unique protein.</title>
        <authorList>
            <person name="Hashimoto T."/>
            <person name="Horikawa D.D."/>
            <person name="Saito Y."/>
            <person name="Kuwahara H."/>
            <person name="Kozuka-Hata H."/>
            <person name="Shin-I T."/>
            <person name="Minakuchi Y."/>
            <person name="Ohishi K."/>
            <person name="Motoyama A."/>
            <person name="Aizu T."/>
            <person name="Enomoto A."/>
            <person name="Kondo K."/>
            <person name="Tanaka S."/>
            <person name="Hara Y."/>
            <person name="Koshikawa S."/>
            <person name="Sagara H."/>
            <person name="Miura T."/>
            <person name="Yokobori S."/>
            <person name="Miyagawa K."/>
            <person name="Suzuki Y."/>
            <person name="Kubo T."/>
            <person name="Oyama M."/>
            <person name="Kohara Y."/>
            <person name="Fujiyama A."/>
            <person name="Arakawa K."/>
            <person name="Katayama T."/>
            <person name="Toyoda A."/>
            <person name="Kunieda T."/>
        </authorList>
    </citation>
    <scope>NUCLEOTIDE SEQUENCE [LARGE SCALE GENOMIC DNA]</scope>
    <source>
        <strain evidence="1 2">YOKOZUNA-1</strain>
    </source>
</reference>
<accession>A0A1D1UYF5</accession>
<evidence type="ECO:0000313" key="1">
    <source>
        <dbReference type="EMBL" id="GAU93425.1"/>
    </source>
</evidence>
<organism evidence="1 2">
    <name type="scientific">Ramazzottius varieornatus</name>
    <name type="common">Water bear</name>
    <name type="synonym">Tardigrade</name>
    <dbReference type="NCBI Taxonomy" id="947166"/>
    <lineage>
        <taxon>Eukaryota</taxon>
        <taxon>Metazoa</taxon>
        <taxon>Ecdysozoa</taxon>
        <taxon>Tardigrada</taxon>
        <taxon>Eutardigrada</taxon>
        <taxon>Parachela</taxon>
        <taxon>Hypsibioidea</taxon>
        <taxon>Ramazzottiidae</taxon>
        <taxon>Ramazzottius</taxon>
    </lineage>
</organism>